<feature type="transmembrane region" description="Helical" evidence="1">
    <location>
        <begin position="128"/>
        <end position="153"/>
    </location>
</feature>
<organism evidence="2 3">
    <name type="scientific">Rohdeia mirabilis</name>
    <dbReference type="NCBI Taxonomy" id="2528008"/>
    <lineage>
        <taxon>Bacteria</taxon>
        <taxon>Pseudomonadati</taxon>
        <taxon>Planctomycetota</taxon>
        <taxon>Planctomycetia</taxon>
        <taxon>Planctomycetia incertae sedis</taxon>
        <taxon>Rohdeia</taxon>
    </lineage>
</organism>
<name>A0A518D3H2_9BACT</name>
<sequence length="515" mass="53967">MDAISSAGATSTRARLAAVGLALAAALLLAAVAPDVGPWGDGLGILAALADTSGADPRVYHLGYALFARLALTVADAVGMAHEPALIHMSRAALAAGAATTVWVATGLRARPSVALGWVVVALASPSLWFFSGVVEVHAVQFLGSAVALLLAVRAHRSTSDVRRYLLVLAAAGVALILHLSHLLLLPGLFLLALPTDGNGAVGRRRLVIGGAGLVVLGVAVALGCFAYFRGLEPSAPVPGGLLRPVYYLGLYEHTFLHFKSIFGWFGPTDVLRFLAAEGLGQGGFLWLAGALACVTTRGRLRQALVAVAVVYVLVVSQAGLRERGGYFVSLAPWFVVGAAAAATNGGRALRLAPWLVLPLQLALGWNDLADHARRPDARTWSRAVLAVVEQPCTVFTADMVRLSALPLASDGLDGLQWSQQFEFTPRSRWDATLKADYEAALVTALGSGAVYLDADILGAGSALHERAAWQRWATDLFERPDVVLLPIAAPPGPPFERLGGGGVPLLFELRPAQR</sequence>
<dbReference type="RefSeq" id="WP_145190440.1">
    <property type="nucleotide sequence ID" value="NZ_CP036290.1"/>
</dbReference>
<keyword evidence="1" id="KW-0472">Membrane</keyword>
<keyword evidence="1" id="KW-0812">Transmembrane</keyword>
<feature type="transmembrane region" description="Helical" evidence="1">
    <location>
        <begin position="304"/>
        <end position="321"/>
    </location>
</feature>
<dbReference type="AlphaFoldDB" id="A0A518D3H2"/>
<keyword evidence="1" id="KW-1133">Transmembrane helix</keyword>
<dbReference type="EMBL" id="CP036290">
    <property type="protein sequence ID" value="QDU86005.1"/>
    <property type="molecule type" value="Genomic_DNA"/>
</dbReference>
<gene>
    <name evidence="2" type="ORF">Pla163_31520</name>
</gene>
<evidence type="ECO:0000256" key="1">
    <source>
        <dbReference type="SAM" id="Phobius"/>
    </source>
</evidence>
<accession>A0A518D3H2</accession>
<feature type="transmembrane region" description="Helical" evidence="1">
    <location>
        <begin position="207"/>
        <end position="229"/>
    </location>
</feature>
<reference evidence="2 3" key="1">
    <citation type="submission" date="2019-02" db="EMBL/GenBank/DDBJ databases">
        <title>Deep-cultivation of Planctomycetes and their phenomic and genomic characterization uncovers novel biology.</title>
        <authorList>
            <person name="Wiegand S."/>
            <person name="Jogler M."/>
            <person name="Boedeker C."/>
            <person name="Pinto D."/>
            <person name="Vollmers J."/>
            <person name="Rivas-Marin E."/>
            <person name="Kohn T."/>
            <person name="Peeters S.H."/>
            <person name="Heuer A."/>
            <person name="Rast P."/>
            <person name="Oberbeckmann S."/>
            <person name="Bunk B."/>
            <person name="Jeske O."/>
            <person name="Meyerdierks A."/>
            <person name="Storesund J.E."/>
            <person name="Kallscheuer N."/>
            <person name="Luecker S."/>
            <person name="Lage O.M."/>
            <person name="Pohl T."/>
            <person name="Merkel B.J."/>
            <person name="Hornburger P."/>
            <person name="Mueller R.-W."/>
            <person name="Bruemmer F."/>
            <person name="Labrenz M."/>
            <person name="Spormann A.M."/>
            <person name="Op den Camp H."/>
            <person name="Overmann J."/>
            <person name="Amann R."/>
            <person name="Jetten M.S.M."/>
            <person name="Mascher T."/>
            <person name="Medema M.H."/>
            <person name="Devos D.P."/>
            <person name="Kaster A.-K."/>
            <person name="Ovreas L."/>
            <person name="Rohde M."/>
            <person name="Galperin M.Y."/>
            <person name="Jogler C."/>
        </authorList>
    </citation>
    <scope>NUCLEOTIDE SEQUENCE [LARGE SCALE GENOMIC DNA]</scope>
    <source>
        <strain evidence="2 3">Pla163</strain>
    </source>
</reference>
<evidence type="ECO:0000313" key="3">
    <source>
        <dbReference type="Proteomes" id="UP000319342"/>
    </source>
</evidence>
<evidence type="ECO:0000313" key="2">
    <source>
        <dbReference type="EMBL" id="QDU86005.1"/>
    </source>
</evidence>
<keyword evidence="3" id="KW-1185">Reference proteome</keyword>
<protein>
    <recommendedName>
        <fullName evidence="4">Glycosyltransferase RgtA/B/C/D-like domain-containing protein</fullName>
    </recommendedName>
</protein>
<proteinExistence type="predicted"/>
<feature type="transmembrane region" description="Helical" evidence="1">
    <location>
        <begin position="165"/>
        <end position="195"/>
    </location>
</feature>
<evidence type="ECO:0008006" key="4">
    <source>
        <dbReference type="Google" id="ProtNLM"/>
    </source>
</evidence>
<dbReference type="Proteomes" id="UP000319342">
    <property type="component" value="Chromosome"/>
</dbReference>
<feature type="transmembrane region" description="Helical" evidence="1">
    <location>
        <begin position="91"/>
        <end position="108"/>
    </location>
</feature>